<proteinExistence type="predicted"/>
<feature type="signal peptide" evidence="1">
    <location>
        <begin position="1"/>
        <end position="19"/>
    </location>
</feature>
<dbReference type="RefSeq" id="WP_027670022.1">
    <property type="nucleotide sequence ID" value="NZ_JAPJDZ010000038.1"/>
</dbReference>
<feature type="chain" id="PRO_5045487791" evidence="1">
    <location>
        <begin position="20"/>
        <end position="207"/>
    </location>
</feature>
<dbReference type="PROSITE" id="PS51257">
    <property type="entry name" value="PROKAR_LIPOPROTEIN"/>
    <property type="match status" value="1"/>
</dbReference>
<keyword evidence="3" id="KW-1185">Reference proteome</keyword>
<protein>
    <submittedName>
        <fullName evidence="2">DUF2799 domain-containing protein</fullName>
    </submittedName>
</protein>
<evidence type="ECO:0000313" key="2">
    <source>
        <dbReference type="EMBL" id="MDP5137123.1"/>
    </source>
</evidence>
<sequence length="207" mass="23128">MLKQAALLCITLAMLTACASMDKSECLTADWRTIGFEDGAKGKNETAISEYRQDCADHGVTPDLTAYRRGHREGAEQYCTHRNGFAVGRSGGSYQSSCPSALEADFLSGFRDGQQLYQLQRAVNAARSAFDKQQRLLTQLEQDIVVKTELLVEDGLTRDERIALLNEIEDAKHLLIETADYMPELEQNINRAEQALARGEKNFAKYQ</sequence>
<accession>A0ABT9I152</accession>
<comment type="caution">
    <text evidence="2">The sequence shown here is derived from an EMBL/GenBank/DDBJ whole genome shotgun (WGS) entry which is preliminary data.</text>
</comment>
<gene>
    <name evidence="2" type="ORF">ORJ04_14305</name>
</gene>
<name>A0ABT9I152_9GAMM</name>
<organism evidence="2 3">
    <name type="scientific">Rheinheimera baltica</name>
    <dbReference type="NCBI Taxonomy" id="67576"/>
    <lineage>
        <taxon>Bacteria</taxon>
        <taxon>Pseudomonadati</taxon>
        <taxon>Pseudomonadota</taxon>
        <taxon>Gammaproteobacteria</taxon>
        <taxon>Chromatiales</taxon>
        <taxon>Chromatiaceae</taxon>
        <taxon>Rheinheimera</taxon>
    </lineage>
</organism>
<evidence type="ECO:0000313" key="3">
    <source>
        <dbReference type="Proteomes" id="UP001231109"/>
    </source>
</evidence>
<evidence type="ECO:0000256" key="1">
    <source>
        <dbReference type="SAM" id="SignalP"/>
    </source>
</evidence>
<keyword evidence="1" id="KW-0732">Signal</keyword>
<dbReference type="Proteomes" id="UP001231109">
    <property type="component" value="Unassembled WGS sequence"/>
</dbReference>
<reference evidence="2 3" key="1">
    <citation type="submission" date="2022-11" db="EMBL/GenBank/DDBJ databases">
        <title>Viruses from the air-sea interface of a natural surface slick.</title>
        <authorList>
            <person name="Rahlff J."/>
            <person name="Holmfeldt K."/>
        </authorList>
    </citation>
    <scope>NUCLEOTIDE SEQUENCE [LARGE SCALE GENOMIC DNA]</scope>
    <source>
        <strain evidence="2 3">SMS4</strain>
    </source>
</reference>
<dbReference type="InterPro" id="IPR021242">
    <property type="entry name" value="DUF2799"/>
</dbReference>
<dbReference type="EMBL" id="JAPJDZ010000038">
    <property type="protein sequence ID" value="MDP5137123.1"/>
    <property type="molecule type" value="Genomic_DNA"/>
</dbReference>
<dbReference type="Pfam" id="PF10973">
    <property type="entry name" value="DUF2799"/>
    <property type="match status" value="1"/>
</dbReference>